<evidence type="ECO:0000313" key="2">
    <source>
        <dbReference type="Proteomes" id="UP000553442"/>
    </source>
</evidence>
<comment type="caution">
    <text evidence="1">The sequence shown here is derived from an EMBL/GenBank/DDBJ whole genome shotgun (WGS) entry which is preliminary data.</text>
</comment>
<sequence>MACHRRLHRELTGGLSVSGMAFYSPEETVRGENPLGPGQQVELSMYQLGAAVSLGWRF</sequence>
<name>A0A7W5K679_9GAMM</name>
<evidence type="ECO:0000313" key="1">
    <source>
        <dbReference type="EMBL" id="MBB3332583.1"/>
    </source>
</evidence>
<reference evidence="1 2" key="1">
    <citation type="submission" date="2020-08" db="EMBL/GenBank/DDBJ databases">
        <title>Genomic Encyclopedia of Archaeal and Bacterial Type Strains, Phase II (KMG-II): from individual species to whole genera.</title>
        <authorList>
            <person name="Goeker M."/>
        </authorList>
    </citation>
    <scope>NUCLEOTIDE SEQUENCE [LARGE SCALE GENOMIC DNA]</scope>
    <source>
        <strain evidence="1 2">5AG</strain>
    </source>
</reference>
<protein>
    <submittedName>
        <fullName evidence="1">Uncharacterized protein</fullName>
    </submittedName>
</protein>
<dbReference type="EMBL" id="JACHZF010000038">
    <property type="protein sequence ID" value="MBB3332583.1"/>
    <property type="molecule type" value="Genomic_DNA"/>
</dbReference>
<keyword evidence="2" id="KW-1185">Reference proteome</keyword>
<proteinExistence type="predicted"/>
<dbReference type="AlphaFoldDB" id="A0A7W5K679"/>
<dbReference type="RefSeq" id="WP_221202674.1">
    <property type="nucleotide sequence ID" value="NZ_JACHZF010000038.1"/>
</dbReference>
<gene>
    <name evidence="1" type="ORF">BDK63_003481</name>
</gene>
<dbReference type="Proteomes" id="UP000553442">
    <property type="component" value="Unassembled WGS sequence"/>
</dbReference>
<accession>A0A7W5K679</accession>
<organism evidence="1 2">
    <name type="scientific">Halomonas campaniensis</name>
    <dbReference type="NCBI Taxonomy" id="213554"/>
    <lineage>
        <taxon>Bacteria</taxon>
        <taxon>Pseudomonadati</taxon>
        <taxon>Pseudomonadota</taxon>
        <taxon>Gammaproteobacteria</taxon>
        <taxon>Oceanospirillales</taxon>
        <taxon>Halomonadaceae</taxon>
        <taxon>Halomonas</taxon>
    </lineage>
</organism>